<feature type="signal peptide" evidence="1">
    <location>
        <begin position="1"/>
        <end position="22"/>
    </location>
</feature>
<gene>
    <name evidence="2" type="ORF">CA264_04355</name>
</gene>
<name>A0A1X9YPH3_9BACT</name>
<dbReference type="Gene3D" id="2.60.40.10">
    <property type="entry name" value="Immunoglobulins"/>
    <property type="match status" value="2"/>
</dbReference>
<organism evidence="2 3">
    <name type="scientific">Pontibacter actiniarum</name>
    <dbReference type="NCBI Taxonomy" id="323450"/>
    <lineage>
        <taxon>Bacteria</taxon>
        <taxon>Pseudomonadati</taxon>
        <taxon>Bacteroidota</taxon>
        <taxon>Cytophagia</taxon>
        <taxon>Cytophagales</taxon>
        <taxon>Hymenobacteraceae</taxon>
        <taxon>Pontibacter</taxon>
    </lineage>
</organism>
<dbReference type="STRING" id="709015.GCA_000472485_00866"/>
<dbReference type="KEGG" id="pact:CA264_04355"/>
<evidence type="ECO:0000313" key="2">
    <source>
        <dbReference type="EMBL" id="ARS34734.1"/>
    </source>
</evidence>
<dbReference type="PANTHER" id="PTHR37833">
    <property type="entry name" value="LIPOPROTEIN-RELATED"/>
    <property type="match status" value="1"/>
</dbReference>
<dbReference type="InterPro" id="IPR013783">
    <property type="entry name" value="Ig-like_fold"/>
</dbReference>
<protein>
    <recommendedName>
        <fullName evidence="4">DUF1573 domain-containing protein</fullName>
    </recommendedName>
</protein>
<feature type="chain" id="PRO_5011004050" description="DUF1573 domain-containing protein" evidence="1">
    <location>
        <begin position="23"/>
        <end position="261"/>
    </location>
</feature>
<proteinExistence type="predicted"/>
<dbReference type="OrthoDB" id="826619at2"/>
<dbReference type="Proteomes" id="UP000266292">
    <property type="component" value="Chromosome"/>
</dbReference>
<accession>A0A1X9YPH3</accession>
<sequence>MIRKLYALTLLCLIFVSYTTKAQGKLIFEKETHDFGTVAEGTQATYVFRVKNVGKDPVVIPAVQASCGCTTPTWTKEPILPGKIGMIKAVYNTTGRPGPFHKSITVSSNNSEEPTHVLYIKGEVGPKDLKTAYTPEQKALSPRLAVGSTSHNFGKLEKGQKAVAKFKIKNTGRQPLIIQGVKSACNCITYRTSVSELKAGEVATLELTYVPAVLKEQKEIVTVLSNDIVVPSLKLTLKADVVEGQAPKNMLREGAQPTPFR</sequence>
<dbReference type="AlphaFoldDB" id="A0A1X9YPH3"/>
<evidence type="ECO:0008006" key="4">
    <source>
        <dbReference type="Google" id="ProtNLM"/>
    </source>
</evidence>
<dbReference type="Pfam" id="PF07610">
    <property type="entry name" value="DUF1573"/>
    <property type="match status" value="2"/>
</dbReference>
<keyword evidence="1" id="KW-0732">Signal</keyword>
<dbReference type="PANTHER" id="PTHR37833:SF1">
    <property type="entry name" value="SIGNAL PEPTIDE PROTEIN"/>
    <property type="match status" value="1"/>
</dbReference>
<reference evidence="3" key="1">
    <citation type="submission" date="2017-05" db="EMBL/GenBank/DDBJ databases">
        <authorList>
            <person name="Ray J."/>
            <person name="Price M."/>
            <person name="Deutschbauer A."/>
        </authorList>
    </citation>
    <scope>NUCLEOTIDE SEQUENCE [LARGE SCALE GENOMIC DNA]</scope>
    <source>
        <strain evidence="3">DSM 19842</strain>
    </source>
</reference>
<evidence type="ECO:0000313" key="3">
    <source>
        <dbReference type="Proteomes" id="UP000266292"/>
    </source>
</evidence>
<dbReference type="InterPro" id="IPR011467">
    <property type="entry name" value="DUF1573"/>
</dbReference>
<keyword evidence="3" id="KW-1185">Reference proteome</keyword>
<dbReference type="EMBL" id="CP021235">
    <property type="protein sequence ID" value="ARS34734.1"/>
    <property type="molecule type" value="Genomic_DNA"/>
</dbReference>
<evidence type="ECO:0000256" key="1">
    <source>
        <dbReference type="SAM" id="SignalP"/>
    </source>
</evidence>